<feature type="region of interest" description="Disordered" evidence="2">
    <location>
        <begin position="585"/>
        <end position="629"/>
    </location>
</feature>
<feature type="compositionally biased region" description="Basic and acidic residues" evidence="2">
    <location>
        <begin position="614"/>
        <end position="626"/>
    </location>
</feature>
<evidence type="ECO:0000313" key="7">
    <source>
        <dbReference type="RefSeq" id="XP_022154154.1"/>
    </source>
</evidence>
<dbReference type="RefSeq" id="XP_022154155.1">
    <property type="nucleotide sequence ID" value="XM_022298463.1"/>
</dbReference>
<evidence type="ECO:0000313" key="4">
    <source>
        <dbReference type="Proteomes" id="UP000504603"/>
    </source>
</evidence>
<evidence type="ECO:0000259" key="3">
    <source>
        <dbReference type="PROSITE" id="PS51840"/>
    </source>
</evidence>
<reference evidence="5 6" key="1">
    <citation type="submission" date="2025-04" db="UniProtKB">
        <authorList>
            <consortium name="RefSeq"/>
        </authorList>
    </citation>
    <scope>IDENTIFICATION</scope>
    <source>
        <strain evidence="5 6">OHB3-1</strain>
    </source>
</reference>
<dbReference type="PROSITE" id="PS51840">
    <property type="entry name" value="C2_NT"/>
    <property type="match status" value="1"/>
</dbReference>
<dbReference type="RefSeq" id="XP_022154152.1">
    <property type="nucleotide sequence ID" value="XM_022298460.1"/>
</dbReference>
<feature type="domain" description="C2 NT-type" evidence="3">
    <location>
        <begin position="7"/>
        <end position="165"/>
    </location>
</feature>
<feature type="region of interest" description="Disordered" evidence="2">
    <location>
        <begin position="436"/>
        <end position="466"/>
    </location>
</feature>
<keyword evidence="1" id="KW-0175">Coiled coil</keyword>
<dbReference type="InterPro" id="IPR021827">
    <property type="entry name" value="Nup186/Nup192/Nup205"/>
</dbReference>
<feature type="compositionally biased region" description="Polar residues" evidence="2">
    <location>
        <begin position="235"/>
        <end position="247"/>
    </location>
</feature>
<feature type="compositionally biased region" description="Low complexity" evidence="2">
    <location>
        <begin position="675"/>
        <end position="689"/>
    </location>
</feature>
<dbReference type="Pfam" id="PF10358">
    <property type="entry name" value="NT-C2"/>
    <property type="match status" value="1"/>
</dbReference>
<dbReference type="RefSeq" id="XP_022154154.1">
    <property type="nucleotide sequence ID" value="XM_022298462.1"/>
</dbReference>
<evidence type="ECO:0000256" key="2">
    <source>
        <dbReference type="SAM" id="MobiDB-lite"/>
    </source>
</evidence>
<accession>A0A6J1DL81</accession>
<evidence type="ECO:0000313" key="5">
    <source>
        <dbReference type="RefSeq" id="XP_022154152.1"/>
    </source>
</evidence>
<feature type="compositionally biased region" description="Basic and acidic residues" evidence="2">
    <location>
        <begin position="248"/>
        <end position="264"/>
    </location>
</feature>
<keyword evidence="4" id="KW-1185">Reference proteome</keyword>
<dbReference type="PANTHER" id="PTHR31344:SF15">
    <property type="entry name" value="EEIG1_EHBP1 PROTEIN AMINO-TERMINAL DOMAIN PROTEIN"/>
    <property type="match status" value="1"/>
</dbReference>
<dbReference type="AlphaFoldDB" id="A0A6J1DL81"/>
<feature type="compositionally biased region" description="Polar residues" evidence="2">
    <location>
        <begin position="585"/>
        <end position="603"/>
    </location>
</feature>
<dbReference type="Proteomes" id="UP000504603">
    <property type="component" value="Unplaced"/>
</dbReference>
<dbReference type="GO" id="GO:0005643">
    <property type="term" value="C:nuclear pore"/>
    <property type="evidence" value="ECO:0007669"/>
    <property type="project" value="InterPro"/>
</dbReference>
<feature type="region of interest" description="Disordered" evidence="2">
    <location>
        <begin position="206"/>
        <end position="314"/>
    </location>
</feature>
<evidence type="ECO:0000256" key="1">
    <source>
        <dbReference type="SAM" id="Coils"/>
    </source>
</evidence>
<name>A0A6J1DL81_MOMCH</name>
<feature type="coiled-coil region" evidence="1">
    <location>
        <begin position="466"/>
        <end position="493"/>
    </location>
</feature>
<dbReference type="RefSeq" id="XP_022154153.1">
    <property type="nucleotide sequence ID" value="XM_022298461.1"/>
</dbReference>
<gene>
    <name evidence="5 6 7 8" type="primary">LOC111021475</name>
</gene>
<dbReference type="GeneID" id="111021475"/>
<dbReference type="KEGG" id="mcha:111021475"/>
<protein>
    <submittedName>
        <fullName evidence="5 6">Uncharacterized protein LOC111021475</fullName>
    </submittedName>
</protein>
<feature type="compositionally biased region" description="Basic and acidic residues" evidence="2">
    <location>
        <begin position="448"/>
        <end position="465"/>
    </location>
</feature>
<feature type="compositionally biased region" description="Polar residues" evidence="2">
    <location>
        <begin position="964"/>
        <end position="977"/>
    </location>
</feature>
<dbReference type="PANTHER" id="PTHR31344">
    <property type="entry name" value="NUCLEAR PORE COMPLEX PROTEIN NUP205"/>
    <property type="match status" value="1"/>
</dbReference>
<dbReference type="OrthoDB" id="20172at2759"/>
<feature type="region of interest" description="Disordered" evidence="2">
    <location>
        <begin position="670"/>
        <end position="692"/>
    </location>
</feature>
<organism evidence="4 7">
    <name type="scientific">Momordica charantia</name>
    <name type="common">Bitter gourd</name>
    <name type="synonym">Balsam pear</name>
    <dbReference type="NCBI Taxonomy" id="3673"/>
    <lineage>
        <taxon>Eukaryota</taxon>
        <taxon>Viridiplantae</taxon>
        <taxon>Streptophyta</taxon>
        <taxon>Embryophyta</taxon>
        <taxon>Tracheophyta</taxon>
        <taxon>Spermatophyta</taxon>
        <taxon>Magnoliopsida</taxon>
        <taxon>eudicotyledons</taxon>
        <taxon>Gunneridae</taxon>
        <taxon>Pentapetalae</taxon>
        <taxon>rosids</taxon>
        <taxon>fabids</taxon>
        <taxon>Cucurbitales</taxon>
        <taxon>Cucurbitaceae</taxon>
        <taxon>Momordiceae</taxon>
        <taxon>Momordica</taxon>
    </lineage>
</organism>
<evidence type="ECO:0000313" key="8">
    <source>
        <dbReference type="RefSeq" id="XP_022154155.1"/>
    </source>
</evidence>
<proteinExistence type="predicted"/>
<sequence length="1000" mass="109994">MVLGLKGKHRRGDIIQADYRIHVQDIKPWPPSQSLTSLRSVFIQWENGDRHSGSTNLVVPTIGSIVGEGKIEFNESFKLPVALVRDMPVRGKDADTFQRNILEFNLFESRREKTAKGQLLASATVDLAEFGVVRETVSVTTPMHCQRNFKNTLQPILSIKIQPIDKGRTNNSLKDTLSRRMSLDSYEGESVSAAMHEEYADPNKIASFTDDDVSSHSSMTTSSALEPDGCVPPQTEENGLSTLIHGTTDNRQEHASISKLEPEKSNVSPENGAHGDLNVNSSSSSSIELSSGPGSPENGHNSMSSSPTVGSMSLEKNGRKSYTVYFSSSSKNEQHEDDIHNHVKIEKAEHSGKESNGRKFNGMDYEEASNVETKEDGADDILARQDDVGIHAISPGRGSIVQKNDRLKHVKSVRSPLESAKCNGFGSKQLVGVEETGAPGYSDNSLESIRRNERKDSKPYAKDTKNSILDSKVQQLQHKIKMLEGELREAAAIEAALYSIVAEHGSSMNKVNAPARRLSRLYLHSCRESSQSRKAYAARSIVSGFVLIAKACGNDVPRLTFWLSNSIVLRTIISQDAVSRKLQVSSGSHTTKSGANKESSKVASTLKWKASSPNKRENGNARHGSSDDWEDAHTFTSALEKVEAWIFSRVIESIWWQTLTPHMQSTTAKTINQVSSPTSRKSYKRSSSSVDHDQGNFSLDLWKKAFKDACERICPVRAGGHECGCLPLLSRLIMEQCVARLDTAMFNAILRDSADEMPTDPVSDPISESKVLPIPVGKSSFGAGALLKNAIGNWSRWLTDLFGLDDDDQCEDENDNDEGKDTTTLKSFHLLNALSDLMMLPKDMLLNQSIRKEVCPSFGAPVIKRILECFVPDEFCEEPIPDAVLKALDIEEDPSEVDDKFVMNLPHAAAPIVYHPPSVASVAAFIGEVSTKPELRRSGSSVLRKSNTSDDELDELSSPFASILDTTVSPSTPAKSSRTSEKNRNQNATRYELLRDVWGE</sequence>
<evidence type="ECO:0000313" key="6">
    <source>
        <dbReference type="RefSeq" id="XP_022154153.1"/>
    </source>
</evidence>
<feature type="region of interest" description="Disordered" evidence="2">
    <location>
        <begin position="936"/>
        <end position="1000"/>
    </location>
</feature>
<dbReference type="InterPro" id="IPR019448">
    <property type="entry name" value="NT-C2"/>
</dbReference>
<feature type="compositionally biased region" description="Low complexity" evidence="2">
    <location>
        <begin position="281"/>
        <end position="313"/>
    </location>
</feature>